<feature type="compositionally biased region" description="Low complexity" evidence="4">
    <location>
        <begin position="397"/>
        <end position="408"/>
    </location>
</feature>
<proteinExistence type="predicted"/>
<sequence>MVERATVPRVCPCARFEDSASHPRLTESLALASSKSIGPSSSPLPRLPHLLLQTLCFPPSDPVSVPVSQESVENIAPAVVKLVSRQMLELANRPLEGILVQINEDNVTDIQAWIGGPGASDVFEERDGKEEGGDIPSVRCPTKSAWLTDFASPFALLQTTLPMSQDTFESRLYSSRTSRPLLPNVSASLAGIARPRGVVRCQKFFPSGGDLGSKTRCRRRPDRFLAGAGFFLTKIFHPNISESGEVCVNSLKKDWRREYGIAHILLIVRALLYQPNPESALNQEAAITLNADHDAFVREAKLITSIHALHVPPDVRRALEPADGNKSTGGGGREGSSAQGSAQVPRKRRVGVRDPASSLSGNKKKKPVAAGKGTIGGLPSKEKDKSRSSQLKSVRSGPAAGSAGADAAGIEKKKPTAGRHDEENIGELVAAPARERSRRA</sequence>
<accession>A0A8H7ZS63</accession>
<evidence type="ECO:0000313" key="6">
    <source>
        <dbReference type="EMBL" id="KAG5458401.1"/>
    </source>
</evidence>
<dbReference type="GO" id="GO:0016740">
    <property type="term" value="F:transferase activity"/>
    <property type="evidence" value="ECO:0007669"/>
    <property type="project" value="UniProtKB-KW"/>
</dbReference>
<reference evidence="6 7" key="1">
    <citation type="journal article" name="Sci. Rep.">
        <title>Genome-scale phylogenetic analyses confirm Olpidium as the closest living zoosporic fungus to the non-flagellated, terrestrial fungi.</title>
        <authorList>
            <person name="Chang Y."/>
            <person name="Rochon D."/>
            <person name="Sekimoto S."/>
            <person name="Wang Y."/>
            <person name="Chovatia M."/>
            <person name="Sandor L."/>
            <person name="Salamov A."/>
            <person name="Grigoriev I.V."/>
            <person name="Stajich J.E."/>
            <person name="Spatafora J.W."/>
        </authorList>
    </citation>
    <scope>NUCLEOTIDE SEQUENCE [LARGE SCALE GENOMIC DNA]</scope>
    <source>
        <strain evidence="6">S191</strain>
    </source>
</reference>
<dbReference type="Proteomes" id="UP000673691">
    <property type="component" value="Unassembled WGS sequence"/>
</dbReference>
<feature type="compositionally biased region" description="Basic and acidic residues" evidence="4">
    <location>
        <begin position="409"/>
        <end position="423"/>
    </location>
</feature>
<evidence type="ECO:0000259" key="5">
    <source>
        <dbReference type="PROSITE" id="PS50127"/>
    </source>
</evidence>
<comment type="caution">
    <text evidence="6">The sequence shown here is derived from an EMBL/GenBank/DDBJ whole genome shotgun (WGS) entry which is preliminary data.</text>
</comment>
<organism evidence="6 7">
    <name type="scientific">Olpidium bornovanus</name>
    <dbReference type="NCBI Taxonomy" id="278681"/>
    <lineage>
        <taxon>Eukaryota</taxon>
        <taxon>Fungi</taxon>
        <taxon>Fungi incertae sedis</taxon>
        <taxon>Olpidiomycota</taxon>
        <taxon>Olpidiomycotina</taxon>
        <taxon>Olpidiomycetes</taxon>
        <taxon>Olpidiales</taxon>
        <taxon>Olpidiaceae</taxon>
        <taxon>Olpidium</taxon>
    </lineage>
</organism>
<dbReference type="PROSITE" id="PS00183">
    <property type="entry name" value="UBC_1"/>
    <property type="match status" value="1"/>
</dbReference>
<dbReference type="AlphaFoldDB" id="A0A8H7ZS63"/>
<keyword evidence="7" id="KW-1185">Reference proteome</keyword>
<dbReference type="InterPro" id="IPR000608">
    <property type="entry name" value="UBC"/>
</dbReference>
<name>A0A8H7ZS63_9FUNG</name>
<feature type="domain" description="UBC core" evidence="5">
    <location>
        <begin position="145"/>
        <end position="309"/>
    </location>
</feature>
<dbReference type="Pfam" id="PF00179">
    <property type="entry name" value="UQ_con"/>
    <property type="match status" value="1"/>
</dbReference>
<dbReference type="SMART" id="SM00212">
    <property type="entry name" value="UBCc"/>
    <property type="match status" value="1"/>
</dbReference>
<dbReference type="PROSITE" id="PS50127">
    <property type="entry name" value="UBC_2"/>
    <property type="match status" value="1"/>
</dbReference>
<keyword evidence="1" id="KW-0808">Transferase</keyword>
<dbReference type="Gene3D" id="3.10.110.10">
    <property type="entry name" value="Ubiquitin Conjugating Enzyme"/>
    <property type="match status" value="1"/>
</dbReference>
<evidence type="ECO:0000256" key="3">
    <source>
        <dbReference type="PROSITE-ProRule" id="PRU10133"/>
    </source>
</evidence>
<evidence type="ECO:0000256" key="4">
    <source>
        <dbReference type="SAM" id="MobiDB-lite"/>
    </source>
</evidence>
<evidence type="ECO:0000256" key="1">
    <source>
        <dbReference type="ARBA" id="ARBA00022679"/>
    </source>
</evidence>
<dbReference type="EMBL" id="JAEFCI010008529">
    <property type="protein sequence ID" value="KAG5458401.1"/>
    <property type="molecule type" value="Genomic_DNA"/>
</dbReference>
<evidence type="ECO:0000256" key="2">
    <source>
        <dbReference type="ARBA" id="ARBA00022786"/>
    </source>
</evidence>
<dbReference type="PANTHER" id="PTHR24067">
    <property type="entry name" value="UBIQUITIN-CONJUGATING ENZYME E2"/>
    <property type="match status" value="1"/>
</dbReference>
<dbReference type="OrthoDB" id="10069349at2759"/>
<feature type="region of interest" description="Disordered" evidence="4">
    <location>
        <begin position="315"/>
        <end position="440"/>
    </location>
</feature>
<gene>
    <name evidence="6" type="ORF">BJ554DRAFT_1375</name>
</gene>
<dbReference type="InterPro" id="IPR023313">
    <property type="entry name" value="UBQ-conjugating_AS"/>
</dbReference>
<protein>
    <recommendedName>
        <fullName evidence="5">UBC core domain-containing protein</fullName>
    </recommendedName>
</protein>
<dbReference type="InterPro" id="IPR050113">
    <property type="entry name" value="Ub_conjugating_enzyme"/>
</dbReference>
<feature type="active site" description="Glycyl thioester intermediate" evidence="3">
    <location>
        <position position="247"/>
    </location>
</feature>
<keyword evidence="2" id="KW-0833">Ubl conjugation pathway</keyword>
<dbReference type="InterPro" id="IPR016135">
    <property type="entry name" value="UBQ-conjugating_enzyme/RWD"/>
</dbReference>
<dbReference type="SUPFAM" id="SSF54495">
    <property type="entry name" value="UBC-like"/>
    <property type="match status" value="1"/>
</dbReference>
<evidence type="ECO:0000313" key="7">
    <source>
        <dbReference type="Proteomes" id="UP000673691"/>
    </source>
</evidence>